<comment type="caution">
    <text evidence="1">The sequence shown here is derived from an EMBL/GenBank/DDBJ whole genome shotgun (WGS) entry which is preliminary data.</text>
</comment>
<dbReference type="SUPFAM" id="SSF52266">
    <property type="entry name" value="SGNH hydrolase"/>
    <property type="match status" value="1"/>
</dbReference>
<reference evidence="1 2" key="1">
    <citation type="submission" date="2020-08" db="EMBL/GenBank/DDBJ databases">
        <title>Genomic Encyclopedia of Type Strains, Phase III (KMG-III): the genomes of soil and plant-associated and newly described type strains.</title>
        <authorList>
            <person name="Whitman W."/>
        </authorList>
    </citation>
    <scope>NUCLEOTIDE SEQUENCE [LARGE SCALE GENOMIC DNA]</scope>
    <source>
        <strain evidence="1 2">CECT 8960</strain>
    </source>
</reference>
<sequence length="122" mass="13182">MTGAGADLAFVTMPPIRPDDFYRPHMADLDRAPEVARAVADESSGKATVLDAGAVWGSTYRQVADGRTDRSSDGIHTCPQGAARFTHWLLGELAKRYPGFTPAAPRDWANTGWSADARFRGC</sequence>
<proteinExistence type="predicted"/>
<gene>
    <name evidence="1" type="ORF">FHR82_004875</name>
</gene>
<evidence type="ECO:0000313" key="2">
    <source>
        <dbReference type="Proteomes" id="UP000520767"/>
    </source>
</evidence>
<dbReference type="RefSeq" id="WP_225943883.1">
    <property type="nucleotide sequence ID" value="NZ_JACHJQ010000005.1"/>
</dbReference>
<keyword evidence="2" id="KW-1185">Reference proteome</keyword>
<evidence type="ECO:0008006" key="3">
    <source>
        <dbReference type="Google" id="ProtNLM"/>
    </source>
</evidence>
<accession>A0A7W7VFQ6</accession>
<evidence type="ECO:0000313" key="1">
    <source>
        <dbReference type="EMBL" id="MBB4908622.1"/>
    </source>
</evidence>
<name>A0A7W7VFQ6_9PSEU</name>
<dbReference type="InterPro" id="IPR036514">
    <property type="entry name" value="SGNH_hydro_sf"/>
</dbReference>
<dbReference type="EMBL" id="JACHJQ010000005">
    <property type="protein sequence ID" value="MBB4908622.1"/>
    <property type="molecule type" value="Genomic_DNA"/>
</dbReference>
<dbReference type="Gene3D" id="3.40.50.1110">
    <property type="entry name" value="SGNH hydrolase"/>
    <property type="match status" value="1"/>
</dbReference>
<dbReference type="Proteomes" id="UP000520767">
    <property type="component" value="Unassembled WGS sequence"/>
</dbReference>
<organism evidence="1 2">
    <name type="scientific">Actinophytocola algeriensis</name>
    <dbReference type="NCBI Taxonomy" id="1768010"/>
    <lineage>
        <taxon>Bacteria</taxon>
        <taxon>Bacillati</taxon>
        <taxon>Actinomycetota</taxon>
        <taxon>Actinomycetes</taxon>
        <taxon>Pseudonocardiales</taxon>
        <taxon>Pseudonocardiaceae</taxon>
    </lineage>
</organism>
<dbReference type="AlphaFoldDB" id="A0A7W7VFQ6"/>
<protein>
    <recommendedName>
        <fullName evidence="3">GDSL-like lipase/acylhydrolase family protein</fullName>
    </recommendedName>
</protein>